<evidence type="ECO:0000313" key="2">
    <source>
        <dbReference type="EMBL" id="OOF98915.1"/>
    </source>
</evidence>
<feature type="non-terminal residue" evidence="2">
    <location>
        <position position="1"/>
    </location>
</feature>
<organism evidence="2 3">
    <name type="scientific">Aspergillus carbonarius (strain ITEM 5010)</name>
    <dbReference type="NCBI Taxonomy" id="602072"/>
    <lineage>
        <taxon>Eukaryota</taxon>
        <taxon>Fungi</taxon>
        <taxon>Dikarya</taxon>
        <taxon>Ascomycota</taxon>
        <taxon>Pezizomycotina</taxon>
        <taxon>Eurotiomycetes</taxon>
        <taxon>Eurotiomycetidae</taxon>
        <taxon>Eurotiales</taxon>
        <taxon>Aspergillaceae</taxon>
        <taxon>Aspergillus</taxon>
        <taxon>Aspergillus subgen. Circumdati</taxon>
    </lineage>
</organism>
<sequence length="101" mass="11534">GNHAPILYVTFFTRIVNIKIRIQTTNNNPTPNNTPSNTLHRGWMDGYDAMNNPYPDRRRNPDPRAMNDTKPCNPIPGAKLPRPSSLPIFSNNRKQFQVAFT</sequence>
<reference evidence="3" key="1">
    <citation type="journal article" date="2017" name="Genome Biol.">
        <title>Comparative genomics reveals high biological diversity and specific adaptations in the industrially and medically important fungal genus Aspergillus.</title>
        <authorList>
            <person name="de Vries R.P."/>
            <person name="Riley R."/>
            <person name="Wiebenga A."/>
            <person name="Aguilar-Osorio G."/>
            <person name="Amillis S."/>
            <person name="Uchima C.A."/>
            <person name="Anderluh G."/>
            <person name="Asadollahi M."/>
            <person name="Askin M."/>
            <person name="Barry K."/>
            <person name="Battaglia E."/>
            <person name="Bayram O."/>
            <person name="Benocci T."/>
            <person name="Braus-Stromeyer S.A."/>
            <person name="Caldana C."/>
            <person name="Canovas D."/>
            <person name="Cerqueira G.C."/>
            <person name="Chen F."/>
            <person name="Chen W."/>
            <person name="Choi C."/>
            <person name="Clum A."/>
            <person name="Dos Santos R.A."/>
            <person name="Damasio A.R."/>
            <person name="Diallinas G."/>
            <person name="Emri T."/>
            <person name="Fekete E."/>
            <person name="Flipphi M."/>
            <person name="Freyberg S."/>
            <person name="Gallo A."/>
            <person name="Gournas C."/>
            <person name="Habgood R."/>
            <person name="Hainaut M."/>
            <person name="Harispe M.L."/>
            <person name="Henrissat B."/>
            <person name="Hilden K.S."/>
            <person name="Hope R."/>
            <person name="Hossain A."/>
            <person name="Karabika E."/>
            <person name="Karaffa L."/>
            <person name="Karanyi Z."/>
            <person name="Krasevec N."/>
            <person name="Kuo A."/>
            <person name="Kusch H."/>
            <person name="LaButti K."/>
            <person name="Lagendijk E.L."/>
            <person name="Lapidus A."/>
            <person name="Levasseur A."/>
            <person name="Lindquist E."/>
            <person name="Lipzen A."/>
            <person name="Logrieco A.F."/>
            <person name="MacCabe A."/>
            <person name="Maekelae M.R."/>
            <person name="Malavazi I."/>
            <person name="Melin P."/>
            <person name="Meyer V."/>
            <person name="Mielnichuk N."/>
            <person name="Miskei M."/>
            <person name="Molnar A.P."/>
            <person name="Mule G."/>
            <person name="Ngan C.Y."/>
            <person name="Orejas M."/>
            <person name="Orosz E."/>
            <person name="Ouedraogo J.P."/>
            <person name="Overkamp K.M."/>
            <person name="Park H.-S."/>
            <person name="Perrone G."/>
            <person name="Piumi F."/>
            <person name="Punt P.J."/>
            <person name="Ram A.F."/>
            <person name="Ramon A."/>
            <person name="Rauscher S."/>
            <person name="Record E."/>
            <person name="Riano-Pachon D.M."/>
            <person name="Robert V."/>
            <person name="Roehrig J."/>
            <person name="Ruller R."/>
            <person name="Salamov A."/>
            <person name="Salih N.S."/>
            <person name="Samson R.A."/>
            <person name="Sandor E."/>
            <person name="Sanguinetti M."/>
            <person name="Schuetze T."/>
            <person name="Sepcic K."/>
            <person name="Shelest E."/>
            <person name="Sherlock G."/>
            <person name="Sophianopoulou V."/>
            <person name="Squina F.M."/>
            <person name="Sun H."/>
            <person name="Susca A."/>
            <person name="Todd R.B."/>
            <person name="Tsang A."/>
            <person name="Unkles S.E."/>
            <person name="van de Wiele N."/>
            <person name="van Rossen-Uffink D."/>
            <person name="Oliveira J.V."/>
            <person name="Vesth T.C."/>
            <person name="Visser J."/>
            <person name="Yu J.-H."/>
            <person name="Zhou M."/>
            <person name="Andersen M.R."/>
            <person name="Archer D.B."/>
            <person name="Baker S.E."/>
            <person name="Benoit I."/>
            <person name="Brakhage A.A."/>
            <person name="Braus G.H."/>
            <person name="Fischer R."/>
            <person name="Frisvad J.C."/>
            <person name="Goldman G.H."/>
            <person name="Houbraken J."/>
            <person name="Oakley B."/>
            <person name="Pocsi I."/>
            <person name="Scazzocchio C."/>
            <person name="Seiboth B."/>
            <person name="vanKuyk P.A."/>
            <person name="Wortman J."/>
            <person name="Dyer P.S."/>
            <person name="Grigoriev I.V."/>
        </authorList>
    </citation>
    <scope>NUCLEOTIDE SEQUENCE [LARGE SCALE GENOMIC DNA]</scope>
    <source>
        <strain evidence="3">ITEM 5010</strain>
    </source>
</reference>
<protein>
    <submittedName>
        <fullName evidence="2">Uncharacterized protein</fullName>
    </submittedName>
</protein>
<evidence type="ECO:0000313" key="3">
    <source>
        <dbReference type="Proteomes" id="UP000188318"/>
    </source>
</evidence>
<dbReference type="AlphaFoldDB" id="A0A1R3RWP0"/>
<keyword evidence="3" id="KW-1185">Reference proteome</keyword>
<dbReference type="EMBL" id="KV907495">
    <property type="protein sequence ID" value="OOF98915.1"/>
    <property type="molecule type" value="Genomic_DNA"/>
</dbReference>
<accession>A0A1R3RWP0</accession>
<dbReference type="Proteomes" id="UP000188318">
    <property type="component" value="Unassembled WGS sequence"/>
</dbReference>
<feature type="region of interest" description="Disordered" evidence="1">
    <location>
        <begin position="24"/>
        <end position="88"/>
    </location>
</feature>
<dbReference type="VEuPathDB" id="FungiDB:ASPCADRAFT_204620"/>
<feature type="compositionally biased region" description="Basic and acidic residues" evidence="1">
    <location>
        <begin position="55"/>
        <end position="67"/>
    </location>
</feature>
<feature type="compositionally biased region" description="Low complexity" evidence="1">
    <location>
        <begin position="24"/>
        <end position="38"/>
    </location>
</feature>
<proteinExistence type="predicted"/>
<name>A0A1R3RWP0_ASPC5</name>
<evidence type="ECO:0000256" key="1">
    <source>
        <dbReference type="SAM" id="MobiDB-lite"/>
    </source>
</evidence>
<gene>
    <name evidence="2" type="ORF">ASPCADRAFT_204620</name>
</gene>